<proteinExistence type="predicted"/>
<protein>
    <submittedName>
        <fullName evidence="1">Uncharacterized protein</fullName>
    </submittedName>
</protein>
<dbReference type="RefSeq" id="WP_165898815.1">
    <property type="nucleotide sequence ID" value="NZ_SLUI01000003.1"/>
</dbReference>
<comment type="caution">
    <text evidence="1">The sequence shown here is derived from an EMBL/GenBank/DDBJ whole genome shotgun (WGS) entry which is preliminary data.</text>
</comment>
<evidence type="ECO:0000313" key="1">
    <source>
        <dbReference type="EMBL" id="TCL38869.1"/>
    </source>
</evidence>
<dbReference type="EMBL" id="SLUI01000003">
    <property type="protein sequence ID" value="TCL38869.1"/>
    <property type="molecule type" value="Genomic_DNA"/>
</dbReference>
<sequence length="55" mass="6536">MLTIKQVKARLRRQRVLYGRLVTSPDGAEWIRVGLTRAQLEYYMDRVTCYGFIQD</sequence>
<reference evidence="1 2" key="1">
    <citation type="submission" date="2019-03" db="EMBL/GenBank/DDBJ databases">
        <title>Genomic Encyclopedia of Type Strains, Phase IV (KMG-IV): sequencing the most valuable type-strain genomes for metagenomic binning, comparative biology and taxonomic classification.</title>
        <authorList>
            <person name="Goeker M."/>
        </authorList>
    </citation>
    <scope>NUCLEOTIDE SEQUENCE [LARGE SCALE GENOMIC DNA]</scope>
    <source>
        <strain evidence="1 2">DSM 15969</strain>
    </source>
</reference>
<organism evidence="1 2">
    <name type="scientific">Anaerospora hongkongensis</name>
    <dbReference type="NCBI Taxonomy" id="244830"/>
    <lineage>
        <taxon>Bacteria</taxon>
        <taxon>Bacillati</taxon>
        <taxon>Bacillota</taxon>
        <taxon>Negativicutes</taxon>
        <taxon>Selenomonadales</taxon>
        <taxon>Sporomusaceae</taxon>
        <taxon>Anaerospora</taxon>
    </lineage>
</organism>
<gene>
    <name evidence="1" type="ORF">EV210_103353</name>
</gene>
<dbReference type="AlphaFoldDB" id="A0A4V2Q8X4"/>
<name>A0A4V2Q8X4_9FIRM</name>
<accession>A0A4V2Q8X4</accession>
<keyword evidence="2" id="KW-1185">Reference proteome</keyword>
<dbReference type="Proteomes" id="UP000295063">
    <property type="component" value="Unassembled WGS sequence"/>
</dbReference>
<evidence type="ECO:0000313" key="2">
    <source>
        <dbReference type="Proteomes" id="UP000295063"/>
    </source>
</evidence>